<dbReference type="EMBL" id="CM029053">
    <property type="protein sequence ID" value="KAG2549370.1"/>
    <property type="molecule type" value="Genomic_DNA"/>
</dbReference>
<proteinExistence type="predicted"/>
<name>A0A8T0NJ41_PANVG</name>
<organism evidence="1 2">
    <name type="scientific">Panicum virgatum</name>
    <name type="common">Blackwell switchgrass</name>
    <dbReference type="NCBI Taxonomy" id="38727"/>
    <lineage>
        <taxon>Eukaryota</taxon>
        <taxon>Viridiplantae</taxon>
        <taxon>Streptophyta</taxon>
        <taxon>Embryophyta</taxon>
        <taxon>Tracheophyta</taxon>
        <taxon>Spermatophyta</taxon>
        <taxon>Magnoliopsida</taxon>
        <taxon>Liliopsida</taxon>
        <taxon>Poales</taxon>
        <taxon>Poaceae</taxon>
        <taxon>PACMAD clade</taxon>
        <taxon>Panicoideae</taxon>
        <taxon>Panicodae</taxon>
        <taxon>Paniceae</taxon>
        <taxon>Panicinae</taxon>
        <taxon>Panicum</taxon>
        <taxon>Panicum sect. Hiantes</taxon>
    </lineage>
</organism>
<dbReference type="Proteomes" id="UP000823388">
    <property type="component" value="Chromosome 9K"/>
</dbReference>
<keyword evidence="2" id="KW-1185">Reference proteome</keyword>
<gene>
    <name evidence="1" type="ORF">PVAP13_9KG269600</name>
</gene>
<reference evidence="1" key="1">
    <citation type="submission" date="2020-05" db="EMBL/GenBank/DDBJ databases">
        <title>WGS assembly of Panicum virgatum.</title>
        <authorList>
            <person name="Lovell J.T."/>
            <person name="Jenkins J."/>
            <person name="Shu S."/>
            <person name="Juenger T.E."/>
            <person name="Schmutz J."/>
        </authorList>
    </citation>
    <scope>NUCLEOTIDE SEQUENCE</scope>
    <source>
        <strain evidence="1">AP13</strain>
    </source>
</reference>
<accession>A0A8T0NJ41</accession>
<evidence type="ECO:0000313" key="2">
    <source>
        <dbReference type="Proteomes" id="UP000823388"/>
    </source>
</evidence>
<sequence>MVPHPPLKIRFYPPLKIIFAVVSASKEILKMVNVMLFNNYNGVETLSQDHPMDVRLGYLYVSCHHVTVRARTHGFGHKDADKDKDIISVRPCILAIETSLFDKILAKLVERQIRASRCRLLKMDQGPMAAAKVNVVRIDARNGNQIWSKQFISQ</sequence>
<evidence type="ECO:0000313" key="1">
    <source>
        <dbReference type="EMBL" id="KAG2549370.1"/>
    </source>
</evidence>
<protein>
    <submittedName>
        <fullName evidence="1">Uncharacterized protein</fullName>
    </submittedName>
</protein>
<comment type="caution">
    <text evidence="1">The sequence shown here is derived from an EMBL/GenBank/DDBJ whole genome shotgun (WGS) entry which is preliminary data.</text>
</comment>
<dbReference type="AlphaFoldDB" id="A0A8T0NJ41"/>